<proteinExistence type="predicted"/>
<evidence type="ECO:0000313" key="2">
    <source>
        <dbReference type="Proteomes" id="UP000050795"/>
    </source>
</evidence>
<dbReference type="WBParaSite" id="TREG1_18560.1">
    <property type="protein sequence ID" value="TREG1_18560.1"/>
    <property type="gene ID" value="TREG1_18560"/>
</dbReference>
<organism evidence="2 3">
    <name type="scientific">Trichobilharzia regenti</name>
    <name type="common">Nasal bird schistosome</name>
    <dbReference type="NCBI Taxonomy" id="157069"/>
    <lineage>
        <taxon>Eukaryota</taxon>
        <taxon>Metazoa</taxon>
        <taxon>Spiralia</taxon>
        <taxon>Lophotrochozoa</taxon>
        <taxon>Platyhelminthes</taxon>
        <taxon>Trematoda</taxon>
        <taxon>Digenea</taxon>
        <taxon>Strigeidida</taxon>
        <taxon>Schistosomatoidea</taxon>
        <taxon>Schistosomatidae</taxon>
        <taxon>Trichobilharzia</taxon>
    </lineage>
</organism>
<accession>A0A183VPL2</accession>
<feature type="transmembrane region" description="Helical" evidence="1">
    <location>
        <begin position="81"/>
        <end position="102"/>
    </location>
</feature>
<dbReference type="Proteomes" id="UP000050795">
    <property type="component" value="Unassembled WGS sequence"/>
</dbReference>
<reference evidence="3 4" key="2">
    <citation type="submission" date="2023-11" db="UniProtKB">
        <authorList>
            <consortium name="WormBaseParasite"/>
        </authorList>
    </citation>
    <scope>IDENTIFICATION</scope>
</reference>
<evidence type="ECO:0000313" key="3">
    <source>
        <dbReference type="WBParaSite" id="TREG1_18560.1"/>
    </source>
</evidence>
<keyword evidence="1" id="KW-1133">Transmembrane helix</keyword>
<dbReference type="SUPFAM" id="SSF81901">
    <property type="entry name" value="HCP-like"/>
    <property type="match status" value="1"/>
</dbReference>
<reference evidence="2" key="1">
    <citation type="submission" date="2022-06" db="EMBL/GenBank/DDBJ databases">
        <authorList>
            <person name="Berger JAMES D."/>
            <person name="Berger JAMES D."/>
        </authorList>
    </citation>
    <scope>NUCLEOTIDE SEQUENCE [LARGE SCALE GENOMIC DNA]</scope>
</reference>
<evidence type="ECO:0000313" key="4">
    <source>
        <dbReference type="WBParaSite" id="TREG1_18560.2"/>
    </source>
</evidence>
<dbReference type="OrthoDB" id="2384430at2759"/>
<protein>
    <submittedName>
        <fullName evidence="3 4">Uncharacterized protein</fullName>
    </submittedName>
</protein>
<evidence type="ECO:0000256" key="1">
    <source>
        <dbReference type="SAM" id="Phobius"/>
    </source>
</evidence>
<keyword evidence="1" id="KW-0472">Membrane</keyword>
<keyword evidence="1" id="KW-0812">Transmembrane</keyword>
<keyword evidence="2" id="KW-1185">Reference proteome</keyword>
<dbReference type="AlphaFoldDB" id="A0A183VPL2"/>
<name>A0A183VPL2_TRIRE</name>
<sequence>MMKGISEHEGLRIRKSIPGLKTSRLQHEDDDAGDDNVQLLKKNVGNKKRNYDYRRYNQSSTKYLSYIDNVPFARRKKPDSWLICFTEISIVCGVLLLGYSVYQYSDRMYIPITKFYANLGIKEAQNRLSQHLLYAANSKEEYKEAMYWLKISALENKNPIAAYNYVIAHIKNHMEDNYLTVNELKDLLMHAWKNGVVEAESLLQHCETEENRRKWKNIVLENESDDEYTDI</sequence>
<dbReference type="WBParaSite" id="TREG1_18560.2">
    <property type="protein sequence ID" value="TREG1_18560.2"/>
    <property type="gene ID" value="TREG1_18560"/>
</dbReference>